<evidence type="ECO:0000256" key="2">
    <source>
        <dbReference type="ARBA" id="ARBA00022525"/>
    </source>
</evidence>
<feature type="region of interest" description="Disordered" evidence="6">
    <location>
        <begin position="2164"/>
        <end position="2224"/>
    </location>
</feature>
<accession>A0AA96VFV3</accession>
<keyword evidence="5" id="KW-0572">Peptidoglycan-anchor</keyword>
<feature type="region of interest" description="Disordered" evidence="6">
    <location>
        <begin position="2496"/>
        <end position="2517"/>
    </location>
</feature>
<feature type="region of interest" description="Disordered" evidence="6">
    <location>
        <begin position="1662"/>
        <end position="1687"/>
    </location>
</feature>
<feature type="compositionally biased region" description="Polar residues" evidence="6">
    <location>
        <begin position="2439"/>
        <end position="2450"/>
    </location>
</feature>
<feature type="region of interest" description="Disordered" evidence="6">
    <location>
        <begin position="1900"/>
        <end position="1925"/>
    </location>
</feature>
<dbReference type="InterPro" id="IPR005877">
    <property type="entry name" value="YSIRK_signal_dom"/>
</dbReference>
<dbReference type="InterPro" id="IPR019931">
    <property type="entry name" value="LPXTG_anchor"/>
</dbReference>
<evidence type="ECO:0000256" key="6">
    <source>
        <dbReference type="SAM" id="MobiDB-lite"/>
    </source>
</evidence>
<dbReference type="NCBIfam" id="TIGR01167">
    <property type="entry name" value="LPXTG_anchor"/>
    <property type="match status" value="1"/>
</dbReference>
<sequence>MRKTNKKKFDWYGMRQHFSIRKYHFGAASVLLGLSLATGAQAVKAEEVTADSSAATTVQSSTSTEVVASSTGVAASTEAVTATETSTSTAAERTVEVSYIVQYVLADGSLVNATVASASVTTTDALASTDVTVNAAVPAGYELAADQAATVTQTVTENGENIITVTVAPVATETTEVAPTEAVAATETTTETPATTEVATVTPAVPTTVEEAKVVLEQVISEAQVLSNEASRLYATTQAGNEALKTAADATQLAVTEANAVLTDSLATLEQVNAQINAVRTNVEALAVEFRKFSPDGEVSVALFELAGTTAGLNNIGDGVGTLINSGTTATAPMTDANGASVESRVDTKYAPTEVAGYYTLNYLPVSYYDVIMGYQRYKPTGGTSTGGAYFRASIKSTNVADPILLELVAKDGTLLESHYMTPNVATDFTYFQATSGVNKPMTATIRTDVASDTVVGQIFIQFDDNTVATVSSPSQMPNTLISQPWEYTTYYKTTADSTNETLATYTIVGVPGNTVTPSGTREFGGYEYVNTTTESITVNQVAGAPYVERTRAHVNGTYHKTVATPVGDDGSIKLDLYFADPNSTATPDFQTTTEENFIKVLSTQTMGYTETNTTHMLASDLFDKYPIYFVDASTEAAVGTDKGPVPAKGTRLTSADQLDLNNLTSLTQYFQVTFKEDAAAGELSFVRIGVAAVGQTKTVRLEYNVKGDGTETNDQADGTTQRITTYKGTFISVSLENKPTIVTETTHWYRPVLQEAIIRYQVEGETTYLEESDTLTGNPGTDINYSTEDTINKYKKLGYELVSDNFTTDAGQDYDYDTTVKQEFLVVIKPRVVDVPKTVVPGDPVDPTDPNSPVWPATVENLETTQEVTRTVEYKYEDGTPVRVDASGNILPKDSTEGTPLVKTETVTFTRPAQVNLVTGEVTYGDWAADTTDTLSGNQIPAITDYTATRTTLEGVDAPMSETVIPKTVAATDADINEVVYYTPNPKYGDVVVNYVNTDGKVIATPVVDTNDALVGTDYSTADRVPEKIVEDATGDVYYYKEIKPEDAAKETGTVVEGTTEVTYVYEKAGDVVIKYVDVNGTELKAPVADTTDGKPGSDYNTAEGTEKPATITTADGKVYALVPAGDYPVGTVAADSNLASGATPTGTVEAGVTKEVTYVYQEVKSDVVVEYYDTEGNVIAKTVTDTNDASVGTVYNTDEDNRPETITAEDGTVYYYKEVKDTSAPTTGKVAETTTTVQYVYEKAGNVVVNYITEDGTVIKSPVKDETNAKPGTEYNTTDNKPTTITTEDGKTYELIPTATIGNETGNVEAGKTTEVTYVYKEVKGSVVVNYVTTDGTVLQAPVTDTPETSTGTPYDTTDVKPETITTADGKTYKLVPALTKGSETGDVVPGVTEVTYVYEEVKGDVVVNYVNTAGEVIAPQVVDTKTTSTGTAYDTTDNKPAKITTEDGTVYYYKEVDAKSATETGKVVEGTTAITYVYEQAGNVVVNYTLADGTVIKAPVNDETNAQPGTEYNTTDNKPETITTEDGKTYKLVPTATIGNETGNVEAGKTTEVTYIYEEVKGNVVVEYYNTAGEKIATDVEDTPASSTGTAYSTLDNKPETITAADGTVYYYKEVKADSAAETGDVVEGTTTVKYVYEPAGSVTVNYVTTDGTVIKSPVKDEENAEPGKTYSTEDNKPTTITTEDGKTYKLVPSATTGEENGTVTSGEDKQVTYVYEEVKGSVVVNYVTTDGTVIQAPVTDTPETSTGTPYDTTDVKPETITTADGKTYKLVPTLTKGSETGDVVPGVTEVTYVYEEVKGDVVVNYVNTAGEVIAPQVVDTKTTSTGTAYDTTDNKPAKITTEDGTVYYYKEVDAKSATETGKVVEGTTEITYVYEPAGSVTVNYVTTDGTVIKSPVKDEENAEPGKTYSTEDNKPTTITTEDGKTYKLVPSATTGDENGTVTSGEDKQVTYVYEEVKGSVVVNYIDTEGNVIKAPVTDTPSTSTGTAYDTTDNKPTTITTEDGTTYELVPVLTKGSETGTVVEGETVVTYVYRKVVTPTPDVKTGSVVIRYVEAGNESNVLKDPVLDENAVATGTKYDTTDEGDKPTEIVKDGVRYVLVPSKTTAVDPNGNVVTETGEVAEGTTVITYKYQKVANWIPQIPATPENPTPVNPVIPYPFDPTNPDKPIDPTTPYPDGEVPSIPHVPGFTPVDPKDNTPLKPVDPNDPGKGYVPPTPDESGIDTPIPYVQNGNVVVNYVTEDGTVIKSPVNDETDAPAGKSYDTTDNKPTEIVTEDGSRYVLIPSKTVGSETGSVEGGKTTEITYVYKKVANWIPEIPSTPENPTPVNPVIPYPFDPTNPDKPIDPTTPGTNGEVPSIPHVPGYTPVDPKDNTPLKPVDPTDPSKGYVPPTPDETGKDTPIPYVQNGNVVVNYVTEDGTVIKTPVQDETNAPAGKSYDTTDNKPNTITTEDGTTYELVRVDGSETGTVVGGKTTEVTYVYRKVETPAKKVVTNHVDENGNPIAPQEEGTTPNKSIPGYEFTGKTVTDPDGNTTHIYRKVETPAKKVVTNHVDEQGNPIAPQEDGTTPNKSIPGYVYTGITTTDENGNTTHVYRKVVTNHVDENGNPIAPQEEGTTPNKSIPGYEYTGKTITLPNGDTIHVYRKIPTNPTNPVTPQPGTPEPGTPNPGTPKPAPGVPGSSRQTAQLPSTGETSTTAASTLGLGLLAGALVLAGKRRRKED</sequence>
<evidence type="ECO:0000256" key="3">
    <source>
        <dbReference type="ARBA" id="ARBA00022729"/>
    </source>
</evidence>
<feature type="region of interest" description="Disordered" evidence="6">
    <location>
        <begin position="2642"/>
        <end position="2696"/>
    </location>
</feature>
<dbReference type="Gene3D" id="2.60.40.4300">
    <property type="match status" value="1"/>
</dbReference>
<dbReference type="InterPro" id="IPR009459">
    <property type="entry name" value="MucBP_dom"/>
</dbReference>
<evidence type="ECO:0000256" key="5">
    <source>
        <dbReference type="ARBA" id="ARBA00023088"/>
    </source>
</evidence>
<dbReference type="InterPro" id="IPR027579">
    <property type="entry name" value="SSSPR51_Rpt"/>
</dbReference>
<feature type="region of interest" description="Disordered" evidence="6">
    <location>
        <begin position="2603"/>
        <end position="2624"/>
    </location>
</feature>
<dbReference type="KEGG" id="ssuv:PXH68_03730"/>
<feature type="region of interest" description="Disordered" evidence="6">
    <location>
        <begin position="2428"/>
        <end position="2450"/>
    </location>
</feature>
<dbReference type="Pfam" id="PF00746">
    <property type="entry name" value="Gram_pos_anchor"/>
    <property type="match status" value="1"/>
</dbReference>
<keyword evidence="2" id="KW-0964">Secreted</keyword>
<feature type="region of interest" description="Disordered" evidence="6">
    <location>
        <begin position="2335"/>
        <end position="2405"/>
    </location>
</feature>
<dbReference type="EMBL" id="CP118733">
    <property type="protein sequence ID" value="WNY47829.1"/>
    <property type="molecule type" value="Genomic_DNA"/>
</dbReference>
<keyword evidence="3" id="KW-0732">Signal</keyword>
<name>A0AA96VFV3_9STRE</name>
<feature type="compositionally biased region" description="Pro residues" evidence="6">
    <location>
        <begin position="2653"/>
        <end position="2676"/>
    </location>
</feature>
<evidence type="ECO:0000259" key="7">
    <source>
        <dbReference type="PROSITE" id="PS50847"/>
    </source>
</evidence>
<dbReference type="NCBIfam" id="TIGR04308">
    <property type="entry name" value="repeat_SSSPR51"/>
    <property type="match status" value="3"/>
</dbReference>
<dbReference type="Proteomes" id="UP001304088">
    <property type="component" value="Chromosome"/>
</dbReference>
<keyword evidence="4" id="KW-0677">Repeat</keyword>
<reference evidence="8 9" key="1">
    <citation type="submission" date="2023-02" db="EMBL/GenBank/DDBJ databases">
        <title>Streptococcus sp. Genome Sequencing and Assembly.</title>
        <authorList>
            <person name="Shore S.M."/>
            <person name="Nicholson T.L."/>
        </authorList>
    </citation>
    <scope>NUCLEOTIDE SEQUENCE [LARGE SCALE GENOMIC DNA]</scope>
    <source>
        <strain evidence="8 9">29896</strain>
    </source>
</reference>
<evidence type="ECO:0000313" key="8">
    <source>
        <dbReference type="EMBL" id="WNY47829.1"/>
    </source>
</evidence>
<protein>
    <submittedName>
        <fullName evidence="8">MucBP domain-containing protein</fullName>
    </submittedName>
</protein>
<dbReference type="Pfam" id="PF17965">
    <property type="entry name" value="MucBP_2"/>
    <property type="match status" value="1"/>
</dbReference>
<keyword evidence="9" id="KW-1185">Reference proteome</keyword>
<dbReference type="NCBIfam" id="TIGR01168">
    <property type="entry name" value="YSIRK_signal"/>
    <property type="match status" value="1"/>
</dbReference>
<organism evidence="8 9">
    <name type="scientific">Streptococcus suivaginalis</name>
    <dbReference type="NCBI Taxonomy" id="3028082"/>
    <lineage>
        <taxon>Bacteria</taxon>
        <taxon>Bacillati</taxon>
        <taxon>Bacillota</taxon>
        <taxon>Bacilli</taxon>
        <taxon>Lactobacillales</taxon>
        <taxon>Streptococcaceae</taxon>
        <taxon>Streptococcus</taxon>
    </lineage>
</organism>
<evidence type="ECO:0000313" key="9">
    <source>
        <dbReference type="Proteomes" id="UP001304088"/>
    </source>
</evidence>
<dbReference type="Gene3D" id="3.10.20.470">
    <property type="match status" value="1"/>
</dbReference>
<evidence type="ECO:0000256" key="1">
    <source>
        <dbReference type="ARBA" id="ARBA00022512"/>
    </source>
</evidence>
<dbReference type="Pfam" id="PF18877">
    <property type="entry name" value="SSSPR-51"/>
    <property type="match status" value="3"/>
</dbReference>
<evidence type="ECO:0000256" key="4">
    <source>
        <dbReference type="ARBA" id="ARBA00022737"/>
    </source>
</evidence>
<dbReference type="Pfam" id="PF06458">
    <property type="entry name" value="MucBP"/>
    <property type="match status" value="15"/>
</dbReference>
<dbReference type="Pfam" id="PF04650">
    <property type="entry name" value="YSIRK_signal"/>
    <property type="match status" value="1"/>
</dbReference>
<gene>
    <name evidence="8" type="ORF">PXH68_03730</name>
</gene>
<feature type="domain" description="Gram-positive cocci surface proteins LPxTG" evidence="7">
    <location>
        <begin position="2687"/>
        <end position="2721"/>
    </location>
</feature>
<dbReference type="RefSeq" id="WP_248028521.1">
    <property type="nucleotide sequence ID" value="NZ_CP118733.1"/>
</dbReference>
<feature type="region of interest" description="Disordered" evidence="6">
    <location>
        <begin position="2249"/>
        <end position="2271"/>
    </location>
</feature>
<dbReference type="InterPro" id="IPR041558">
    <property type="entry name" value="MucBP_2"/>
</dbReference>
<proteinExistence type="predicted"/>
<dbReference type="Gene3D" id="3.10.20.320">
    <property type="entry name" value="Putative peptidoglycan bound protein (lpxtg motif)"/>
    <property type="match status" value="16"/>
</dbReference>
<keyword evidence="1" id="KW-0134">Cell wall</keyword>
<dbReference type="PROSITE" id="PS50847">
    <property type="entry name" value="GRAM_POS_ANCHORING"/>
    <property type="match status" value="1"/>
</dbReference>